<dbReference type="Gene3D" id="3.40.50.300">
    <property type="entry name" value="P-loop containing nucleotide triphosphate hydrolases"/>
    <property type="match status" value="1"/>
</dbReference>
<dbReference type="Gene3D" id="1.10.10.10">
    <property type="entry name" value="Winged helix-like DNA-binding domain superfamily/Winged helix DNA-binding domain"/>
    <property type="match status" value="1"/>
</dbReference>
<reference evidence="7 8" key="1">
    <citation type="submission" date="2016-10" db="EMBL/GenBank/DDBJ databases">
        <title>Evaluation of Human, Veterinary and Environmental Mycobacterium chelonae Isolates by Core Genome Phylogenomic Analysis, Targeted Gene Comparison, and Anti-microbial Susceptibility Patterns: A Tale of Mistaken Identities.</title>
        <authorList>
            <person name="Fogelson S.B."/>
            <person name="Camus A.C."/>
            <person name="Lorenz W."/>
            <person name="Vasireddy R."/>
            <person name="Vasireddy S."/>
            <person name="Smith T."/>
            <person name="Brown-Elliott B.A."/>
            <person name="Wallace R.J.Jr."/>
            <person name="Hasan N.A."/>
            <person name="Reischl U."/>
            <person name="Sanchez S."/>
        </authorList>
    </citation>
    <scope>NUCLEOTIDE SEQUENCE [LARGE SCALE GENOMIC DNA]</scope>
    <source>
        <strain evidence="7 8">1559</strain>
    </source>
</reference>
<evidence type="ECO:0000256" key="1">
    <source>
        <dbReference type="ARBA" id="ARBA00005820"/>
    </source>
</evidence>
<comment type="similarity">
    <text evidence="1">Belongs to the AfsR/DnrI/RedD regulatory family.</text>
</comment>
<dbReference type="GO" id="GO:0000160">
    <property type="term" value="P:phosphorelay signal transduction system"/>
    <property type="evidence" value="ECO:0007669"/>
    <property type="project" value="InterPro"/>
</dbReference>
<dbReference type="Proteomes" id="UP000179616">
    <property type="component" value="Unassembled WGS sequence"/>
</dbReference>
<dbReference type="SMART" id="SM00862">
    <property type="entry name" value="Trans_reg_C"/>
    <property type="match status" value="1"/>
</dbReference>
<dbReference type="InterPro" id="IPR001867">
    <property type="entry name" value="OmpR/PhoB-type_DNA-bd"/>
</dbReference>
<accession>A0A1S1L4G8</accession>
<dbReference type="InterPro" id="IPR036388">
    <property type="entry name" value="WH-like_DNA-bd_sf"/>
</dbReference>
<keyword evidence="3 5" id="KW-0238">DNA-binding</keyword>
<dbReference type="STRING" id="948102.BKG76_23675"/>
<dbReference type="GO" id="GO:0006355">
    <property type="term" value="P:regulation of DNA-templated transcription"/>
    <property type="evidence" value="ECO:0007669"/>
    <property type="project" value="InterPro"/>
</dbReference>
<evidence type="ECO:0000256" key="3">
    <source>
        <dbReference type="ARBA" id="ARBA00023125"/>
    </source>
</evidence>
<dbReference type="InterPro" id="IPR011990">
    <property type="entry name" value="TPR-like_helical_dom_sf"/>
</dbReference>
<proteinExistence type="inferred from homology"/>
<gene>
    <name evidence="7" type="ORF">BKG76_23675</name>
</gene>
<dbReference type="SUPFAM" id="SSF46894">
    <property type="entry name" value="C-terminal effector domain of the bipartite response regulators"/>
    <property type="match status" value="1"/>
</dbReference>
<comment type="caution">
    <text evidence="7">The sequence shown here is derived from an EMBL/GenBank/DDBJ whole genome shotgun (WGS) entry which is preliminary data.</text>
</comment>
<evidence type="ECO:0000256" key="5">
    <source>
        <dbReference type="PROSITE-ProRule" id="PRU01091"/>
    </source>
</evidence>
<evidence type="ECO:0000256" key="4">
    <source>
        <dbReference type="ARBA" id="ARBA00023163"/>
    </source>
</evidence>
<evidence type="ECO:0000313" key="7">
    <source>
        <dbReference type="EMBL" id="OHU18190.1"/>
    </source>
</evidence>
<dbReference type="CDD" id="cd15831">
    <property type="entry name" value="BTAD"/>
    <property type="match status" value="1"/>
</dbReference>
<organism evidence="7 8">
    <name type="scientific">Mycobacteroides franklinii</name>
    <dbReference type="NCBI Taxonomy" id="948102"/>
    <lineage>
        <taxon>Bacteria</taxon>
        <taxon>Bacillati</taxon>
        <taxon>Actinomycetota</taxon>
        <taxon>Actinomycetes</taxon>
        <taxon>Mycobacteriales</taxon>
        <taxon>Mycobacteriaceae</taxon>
        <taxon>Mycobacteroides</taxon>
    </lineage>
</organism>
<dbReference type="PANTHER" id="PTHR35807">
    <property type="entry name" value="TRANSCRIPTIONAL REGULATOR REDD-RELATED"/>
    <property type="match status" value="1"/>
</dbReference>
<dbReference type="EMBL" id="MLIK01000027">
    <property type="protein sequence ID" value="OHU18190.1"/>
    <property type="molecule type" value="Genomic_DNA"/>
</dbReference>
<dbReference type="SMART" id="SM01043">
    <property type="entry name" value="BTAD"/>
    <property type="match status" value="1"/>
</dbReference>
<keyword evidence="4" id="KW-0804">Transcription</keyword>
<dbReference type="AlphaFoldDB" id="A0A1S1L4G8"/>
<dbReference type="PROSITE" id="PS51755">
    <property type="entry name" value="OMPR_PHOB"/>
    <property type="match status" value="1"/>
</dbReference>
<evidence type="ECO:0000259" key="6">
    <source>
        <dbReference type="PROSITE" id="PS51755"/>
    </source>
</evidence>
<dbReference type="Pfam" id="PF03704">
    <property type="entry name" value="BTAD"/>
    <property type="match status" value="1"/>
</dbReference>
<dbReference type="InterPro" id="IPR027417">
    <property type="entry name" value="P-loop_NTPase"/>
</dbReference>
<evidence type="ECO:0000256" key="2">
    <source>
        <dbReference type="ARBA" id="ARBA00023015"/>
    </source>
</evidence>
<evidence type="ECO:0000313" key="8">
    <source>
        <dbReference type="Proteomes" id="UP000179616"/>
    </source>
</evidence>
<dbReference type="Pfam" id="PF13191">
    <property type="entry name" value="AAA_16"/>
    <property type="match status" value="1"/>
</dbReference>
<dbReference type="SUPFAM" id="SSF52540">
    <property type="entry name" value="P-loop containing nucleoside triphosphate hydrolases"/>
    <property type="match status" value="1"/>
</dbReference>
<dbReference type="GO" id="GO:0003677">
    <property type="term" value="F:DNA binding"/>
    <property type="evidence" value="ECO:0007669"/>
    <property type="project" value="UniProtKB-UniRule"/>
</dbReference>
<dbReference type="Gene3D" id="1.25.40.10">
    <property type="entry name" value="Tetratricopeptide repeat domain"/>
    <property type="match status" value="2"/>
</dbReference>
<dbReference type="SUPFAM" id="SSF48452">
    <property type="entry name" value="TPR-like"/>
    <property type="match status" value="2"/>
</dbReference>
<feature type="domain" description="OmpR/PhoB-type" evidence="6">
    <location>
        <begin position="13"/>
        <end position="112"/>
    </location>
</feature>
<dbReference type="InterPro" id="IPR051677">
    <property type="entry name" value="AfsR-DnrI-RedD_regulator"/>
</dbReference>
<name>A0A1S1L4G8_9MYCO</name>
<feature type="DNA-binding region" description="OmpR/PhoB-type" evidence="5">
    <location>
        <begin position="13"/>
        <end position="112"/>
    </location>
</feature>
<dbReference type="InterPro" id="IPR005158">
    <property type="entry name" value="BTAD"/>
</dbReference>
<dbReference type="InterPro" id="IPR016032">
    <property type="entry name" value="Sig_transdc_resp-reg_C-effctor"/>
</dbReference>
<keyword evidence="2" id="KW-0805">Transcription regulation</keyword>
<sequence length="1137" mass="123345">MDTAVHRSGTPPKSSLVQGSAQIRMLGTPELWIEGTQISIGGPKAQSVLGTLAVRAGQLVTADWLIDQLWGASPPQSARVSLQAYISRVRALHPPVTEAILPRRAGGYLLAHDVATIDTHEYDRHSTEGRALAASGRWAAALDRLDMAAALWRGSPFSGIDAVPELALERDRLLDLAASNNLAALRARLELFDPAEVVPPLRDLIIRQPWDERGWLLLMLALYRSGRQTEALEAATTARRMLADAKGLDTGPGLAELERMILQQDPRLLPTGAQLAIPRWLAQTSAQMIGRDEQLDVLTGYWEQSSSGIDPRVVMVKGEPGVGKSLLAAKFAEKISNSGVAVVAGRCFDTPRLPMQPWTDLLEGKLVAPGSLPYVADGESGLDIWEFAAYEMFTTVMRHFEALLEAGPVLVVLDDIQWAGVAAIRVLDYLVANCRGRDLMVIATIRSAGADMPLSTERALGELAVRTHAREIRLNGLGIESFTELLVARGHRFTEERVAALRESTGGVPLLAISVLDGGDDLLALPLGRASEDAVRVAELLATAGGTCSVTALRYASNMSEPDIDRALEELIAVGLVRQIDDLYATCEFAHGLYRDSLVARITDARKLMWARRLLAAADELRGHFTPPSTAALALTSAKSGIAEDVDRAIAECRAAAGWSAQFHEHAEAMRWCAQAVELAERADAPLLLRSNVKLEHGIACRRAGFPFREIFLSAAEAATKAEDPEMLANVCVGWSRGSFSQIWETDAEYLAYTERVLAQQSRVSAPLRARVLGARAAELTWADEGGDRFDIADEALALARAAEDPSTIAHVLLGRNMAIAAADTLDIRRAEATELLDIARSLGDPGLEFQAMLQACGPAIDDGNIGLVGEMLSRAEAIANALRQPVLQWTVAYARASLSLWQGRLSLAEEYSQEALEQGMAAGFAADAMLFAGGQFAEIRRLQGRLGEITRPLERMPIQPHGLFGIARYQYEAGLFEQAAARLDHVRMVDGTLQLRRDCMERINLDYLAFLAVHLDRPDVAAAVEQRLLPLADTFGHDAVSGLVGHHWLGVLAAFQARPEAAVQHFERAVRIQNELGMPLLAAESQRELGWAYKTLGQHGRQHAAHAEVRHVACLFGAEGLLTGLSDGGHWSARYS</sequence>
<dbReference type="PANTHER" id="PTHR35807:SF1">
    <property type="entry name" value="TRANSCRIPTIONAL REGULATOR REDD"/>
    <property type="match status" value="1"/>
</dbReference>
<protein>
    <recommendedName>
        <fullName evidence="6">OmpR/PhoB-type domain-containing protein</fullName>
    </recommendedName>
</protein>
<dbReference type="InterPro" id="IPR041664">
    <property type="entry name" value="AAA_16"/>
</dbReference>